<accession>A0A5N5FSP1</accession>
<dbReference type="EC" id="2.5.1.25" evidence="1"/>
<dbReference type="GO" id="GO:0008033">
    <property type="term" value="P:tRNA processing"/>
    <property type="evidence" value="ECO:0007669"/>
    <property type="project" value="UniProtKB-KW"/>
</dbReference>
<dbReference type="GO" id="GO:0016432">
    <property type="term" value="F:tRNA-uridine aminocarboxypropyltransferase activity"/>
    <property type="evidence" value="ECO:0007669"/>
    <property type="project" value="UniProtKB-EC"/>
</dbReference>
<evidence type="ECO:0000256" key="3">
    <source>
        <dbReference type="ARBA" id="ARBA00022691"/>
    </source>
</evidence>
<evidence type="ECO:0000256" key="4">
    <source>
        <dbReference type="ARBA" id="ARBA00022694"/>
    </source>
</evidence>
<keyword evidence="8" id="KW-1185">Reference proteome</keyword>
<evidence type="ECO:0000313" key="8">
    <source>
        <dbReference type="Proteomes" id="UP000327157"/>
    </source>
</evidence>
<dbReference type="InterPro" id="IPR039307">
    <property type="entry name" value="LORELEI-like"/>
</dbReference>
<proteinExistence type="predicted"/>
<comment type="catalytic activity">
    <reaction evidence="5">
        <text>a uridine in tRNA + S-adenosyl-L-methionine = a 3-[(3S)-3-amino-3-carboxypropyl]uridine in tRNA + S-methyl-5'-thioadenosine + H(+)</text>
        <dbReference type="Rhea" id="RHEA:62432"/>
        <dbReference type="Rhea" id="RHEA-COMP:13339"/>
        <dbReference type="Rhea" id="RHEA-COMP:16092"/>
        <dbReference type="ChEBI" id="CHEBI:15378"/>
        <dbReference type="ChEBI" id="CHEBI:17509"/>
        <dbReference type="ChEBI" id="CHEBI:59789"/>
        <dbReference type="ChEBI" id="CHEBI:65315"/>
        <dbReference type="ChEBI" id="CHEBI:82930"/>
        <dbReference type="EC" id="2.5.1.25"/>
    </reaction>
</comment>
<dbReference type="InterPro" id="IPR005636">
    <property type="entry name" value="DTW"/>
</dbReference>
<gene>
    <name evidence="7" type="ORF">D8674_039582</name>
</gene>
<organism evidence="7 8">
    <name type="scientific">Pyrus ussuriensis x Pyrus communis</name>
    <dbReference type="NCBI Taxonomy" id="2448454"/>
    <lineage>
        <taxon>Eukaryota</taxon>
        <taxon>Viridiplantae</taxon>
        <taxon>Streptophyta</taxon>
        <taxon>Embryophyta</taxon>
        <taxon>Tracheophyta</taxon>
        <taxon>Spermatophyta</taxon>
        <taxon>Magnoliopsida</taxon>
        <taxon>eudicotyledons</taxon>
        <taxon>Gunneridae</taxon>
        <taxon>Pentapetalae</taxon>
        <taxon>rosids</taxon>
        <taxon>fabids</taxon>
        <taxon>Rosales</taxon>
        <taxon>Rosaceae</taxon>
        <taxon>Amygdaloideae</taxon>
        <taxon>Maleae</taxon>
        <taxon>Pyrus</taxon>
    </lineage>
</organism>
<reference evidence="7 8" key="2">
    <citation type="submission" date="2019-11" db="EMBL/GenBank/DDBJ databases">
        <title>A de novo genome assembly of a pear dwarfing rootstock.</title>
        <authorList>
            <person name="Wang F."/>
            <person name="Wang J."/>
            <person name="Li S."/>
            <person name="Zhang Y."/>
            <person name="Fang M."/>
            <person name="Ma L."/>
            <person name="Zhao Y."/>
            <person name="Jiang S."/>
        </authorList>
    </citation>
    <scope>NUCLEOTIDE SEQUENCE [LARGE SCALE GENOMIC DNA]</scope>
    <source>
        <strain evidence="7">S2</strain>
        <tissue evidence="7">Leaf</tissue>
    </source>
</reference>
<dbReference type="PANTHER" id="PTHR31533">
    <property type="entry name" value="GPI-ANCHORED PROTEIN LLG1-RELATED-RELATED"/>
    <property type="match status" value="1"/>
</dbReference>
<dbReference type="EMBL" id="SMOL01000627">
    <property type="protein sequence ID" value="KAB2604390.1"/>
    <property type="molecule type" value="Genomic_DNA"/>
</dbReference>
<evidence type="ECO:0000256" key="2">
    <source>
        <dbReference type="ARBA" id="ARBA00022679"/>
    </source>
</evidence>
<dbReference type="InterPro" id="IPR058888">
    <property type="entry name" value="LLG1-like"/>
</dbReference>
<evidence type="ECO:0000256" key="1">
    <source>
        <dbReference type="ARBA" id="ARBA00012386"/>
    </source>
</evidence>
<keyword evidence="3" id="KW-0949">S-adenosyl-L-methionine</keyword>
<feature type="domain" description="DTW" evidence="6">
    <location>
        <begin position="144"/>
        <end position="375"/>
    </location>
</feature>
<protein>
    <recommendedName>
        <fullName evidence="1">tRNA-uridine aminocarboxypropyltransferase</fullName>
        <ecNumber evidence="1">2.5.1.25</ecNumber>
    </recommendedName>
</protein>
<evidence type="ECO:0000313" key="7">
    <source>
        <dbReference type="EMBL" id="KAB2604390.1"/>
    </source>
</evidence>
<dbReference type="Proteomes" id="UP000327157">
    <property type="component" value="Unassembled WGS sequence"/>
</dbReference>
<dbReference type="AlphaFoldDB" id="A0A5N5FSP1"/>
<evidence type="ECO:0000256" key="5">
    <source>
        <dbReference type="ARBA" id="ARBA00048718"/>
    </source>
</evidence>
<name>A0A5N5FSP1_9ROSA</name>
<keyword evidence="2" id="KW-0808">Transferase</keyword>
<sequence>MASPSRALTLKCSPCIAFSTKTLMDSKPTTLHRPFSCSISGSPPREARTSGVHEGAITLQEWQGWGTASPVPAMVTKIVEDLKALEKDIDTQMSFGGSRGKLQGDFKVQEDKKHRKTYEALGDSEQKLQFFSARQIACRLLGSRGYLCQKCWLPSEEDCMCSRVTQCTLWNRMRFWLYMHPKDFLRQNNTGKLLWQVFGTEAATLCLFGISEHEEIMWNALKLAGKSNTWCLYPNKNGVLKLVEDVFGQEPSPYLEGTDTKTDEDRTLNFILIDGTWNNSVAIFSRLKDQGVSVWGDGDFPCISLATGTSAMHKLRPQPSWDRTCTAGAAIGLLSELQLLPEFSSFGLDKQAEAVEDTLVLLLEALTNRRLRMGSGSYSASLHGLLIVLTFLDCLIYSIVDLHVAHITWMQTLHRISVDYCYDGLSVLVAFLPSVDCILFSIDCFHDDILRAGGSSTGGRALLQAKKNCPVNFENQNYTIITSKCKGPNYPAKSCCNALKDFACPFTEEINDLKNDCASTMFSYINIYGKYPPGLFASQCREGKEGLACPAEAPKSDQKSSRGHISATHSIMLALSAAFLVLSFHMF</sequence>
<evidence type="ECO:0000259" key="6">
    <source>
        <dbReference type="SMART" id="SM01144"/>
    </source>
</evidence>
<dbReference type="OrthoDB" id="408541at2759"/>
<dbReference type="Pfam" id="PF26578">
    <property type="entry name" value="LLG1"/>
    <property type="match status" value="1"/>
</dbReference>
<comment type="caution">
    <text evidence="7">The sequence shown here is derived from an EMBL/GenBank/DDBJ whole genome shotgun (WGS) entry which is preliminary data.</text>
</comment>
<reference evidence="7 8" key="1">
    <citation type="submission" date="2019-09" db="EMBL/GenBank/DDBJ databases">
        <authorList>
            <person name="Ou C."/>
        </authorList>
    </citation>
    <scope>NUCLEOTIDE SEQUENCE [LARGE SCALE GENOMIC DNA]</scope>
    <source>
        <strain evidence="7">S2</strain>
        <tissue evidence="7">Leaf</tissue>
    </source>
</reference>
<dbReference type="Pfam" id="PF03942">
    <property type="entry name" value="DTW"/>
    <property type="match status" value="1"/>
</dbReference>
<keyword evidence="4" id="KW-0819">tRNA processing</keyword>
<dbReference type="PANTHER" id="PTHR31533:SF2">
    <property type="entry name" value="GPI-ANCHORED PROTEIN LLG1"/>
    <property type="match status" value="1"/>
</dbReference>
<dbReference type="SMART" id="SM01144">
    <property type="entry name" value="DTW"/>
    <property type="match status" value="1"/>
</dbReference>